<evidence type="ECO:0000313" key="2">
    <source>
        <dbReference type="Proteomes" id="UP000554482"/>
    </source>
</evidence>
<dbReference type="Proteomes" id="UP000554482">
    <property type="component" value="Unassembled WGS sequence"/>
</dbReference>
<name>A0A7J6V8M0_THATH</name>
<evidence type="ECO:0000313" key="1">
    <source>
        <dbReference type="EMBL" id="KAF5181303.1"/>
    </source>
</evidence>
<accession>A0A7J6V8M0</accession>
<dbReference type="AlphaFoldDB" id="A0A7J6V8M0"/>
<comment type="caution">
    <text evidence="1">The sequence shown here is derived from an EMBL/GenBank/DDBJ whole genome shotgun (WGS) entry which is preliminary data.</text>
</comment>
<organism evidence="1 2">
    <name type="scientific">Thalictrum thalictroides</name>
    <name type="common">Rue-anemone</name>
    <name type="synonym">Anemone thalictroides</name>
    <dbReference type="NCBI Taxonomy" id="46969"/>
    <lineage>
        <taxon>Eukaryota</taxon>
        <taxon>Viridiplantae</taxon>
        <taxon>Streptophyta</taxon>
        <taxon>Embryophyta</taxon>
        <taxon>Tracheophyta</taxon>
        <taxon>Spermatophyta</taxon>
        <taxon>Magnoliopsida</taxon>
        <taxon>Ranunculales</taxon>
        <taxon>Ranunculaceae</taxon>
        <taxon>Thalictroideae</taxon>
        <taxon>Thalictrum</taxon>
    </lineage>
</organism>
<gene>
    <name evidence="1" type="ORF">FRX31_029101</name>
</gene>
<protein>
    <submittedName>
        <fullName evidence="1">Uncharacterized protein</fullName>
    </submittedName>
</protein>
<keyword evidence="2" id="KW-1185">Reference proteome</keyword>
<proteinExistence type="predicted"/>
<reference evidence="1 2" key="1">
    <citation type="submission" date="2020-06" db="EMBL/GenBank/DDBJ databases">
        <title>Transcriptomic and genomic resources for Thalictrum thalictroides and T. hernandezii: Facilitating candidate gene discovery in an emerging model plant lineage.</title>
        <authorList>
            <person name="Arias T."/>
            <person name="Riano-Pachon D.M."/>
            <person name="Di Stilio V.S."/>
        </authorList>
    </citation>
    <scope>NUCLEOTIDE SEQUENCE [LARGE SCALE GENOMIC DNA]</scope>
    <source>
        <strain evidence="2">cv. WT478/WT964</strain>
        <tissue evidence="1">Leaves</tissue>
    </source>
</reference>
<sequence length="206" mass="23277">MLWPNHKAGKKERFSRVKRIARQVLEKESLRNSKLSREQQDLECVSILSDSDDSVSSPMCDNKETMRRDKGVQIIENGGELESAKAWVRKGAVSVCSKGDSKEGPPGFERKKAEPVGVNFAQLIEQECCHLRTEEEVNDWVGNIIDPITKKLKLSSVNGEDAIRNFFKALGHAKLKEKKEVAIDDDEWECLNYANCNEDVRGKKVS</sequence>
<dbReference type="EMBL" id="JABWDY010036319">
    <property type="protein sequence ID" value="KAF5181303.1"/>
    <property type="molecule type" value="Genomic_DNA"/>
</dbReference>